<reference evidence="3" key="1">
    <citation type="journal article" date="2019" name="Mol. Biol. Evol.">
        <title>Blast fungal genomes show frequent chromosomal changes, gene gains and losses, and effector gene turnover.</title>
        <authorList>
            <person name="Gomez Luciano L.B."/>
            <person name="Jason Tsai I."/>
            <person name="Chuma I."/>
            <person name="Tosa Y."/>
            <person name="Chen Y.H."/>
            <person name="Li J.Y."/>
            <person name="Li M.Y."/>
            <person name="Jade Lu M.Y."/>
            <person name="Nakayashiki H."/>
            <person name="Li W.H."/>
        </authorList>
    </citation>
    <scope>NUCLEOTIDE SEQUENCE</scope>
    <source>
        <strain evidence="3">NI907</strain>
    </source>
</reference>
<dbReference type="RefSeq" id="XP_030978136.1">
    <property type="nucleotide sequence ID" value="XM_031129465.1"/>
</dbReference>
<evidence type="ECO:0000313" key="3">
    <source>
        <dbReference type="RefSeq" id="XP_030978136.1"/>
    </source>
</evidence>
<gene>
    <name evidence="3" type="ORF">PgNI_09482</name>
</gene>
<dbReference type="AlphaFoldDB" id="A0A6P8AT96"/>
<dbReference type="KEGG" id="pgri:PgNI_09482"/>
<evidence type="ECO:0000313" key="2">
    <source>
        <dbReference type="Proteomes" id="UP000515153"/>
    </source>
</evidence>
<reference evidence="3" key="3">
    <citation type="submission" date="2025-08" db="UniProtKB">
        <authorList>
            <consortium name="RefSeq"/>
        </authorList>
    </citation>
    <scope>IDENTIFICATION</scope>
    <source>
        <strain evidence="3">NI907</strain>
    </source>
</reference>
<protein>
    <recommendedName>
        <fullName evidence="1">AMP-dependent synthetase/ligase domain-containing protein</fullName>
    </recommendedName>
</protein>
<feature type="domain" description="AMP-dependent synthetase/ligase" evidence="1">
    <location>
        <begin position="157"/>
        <end position="282"/>
    </location>
</feature>
<dbReference type="GeneID" id="41964373"/>
<dbReference type="SUPFAM" id="SSF56801">
    <property type="entry name" value="Acetyl-CoA synthetase-like"/>
    <property type="match status" value="1"/>
</dbReference>
<name>A0A6P8AT96_PYRGI</name>
<dbReference type="InterPro" id="IPR042099">
    <property type="entry name" value="ANL_N_sf"/>
</dbReference>
<dbReference type="PANTHER" id="PTHR43845:SF1">
    <property type="entry name" value="BLR5969 PROTEIN"/>
    <property type="match status" value="1"/>
</dbReference>
<organism evidence="2 3">
    <name type="scientific">Pyricularia grisea</name>
    <name type="common">Crabgrass-specific blast fungus</name>
    <name type="synonym">Magnaporthe grisea</name>
    <dbReference type="NCBI Taxonomy" id="148305"/>
    <lineage>
        <taxon>Eukaryota</taxon>
        <taxon>Fungi</taxon>
        <taxon>Dikarya</taxon>
        <taxon>Ascomycota</taxon>
        <taxon>Pezizomycotina</taxon>
        <taxon>Sordariomycetes</taxon>
        <taxon>Sordariomycetidae</taxon>
        <taxon>Magnaporthales</taxon>
        <taxon>Pyriculariaceae</taxon>
        <taxon>Pyricularia</taxon>
    </lineage>
</organism>
<sequence length="440" mass="48858">MDLSSAPDPAALKAFLAFVRRQSPYYREIWRDVPENALLEFYPVTNLTDYWEAARKDDAASLLTGRHESGLVIRSGGTSDKPKVVRVTYQENDASSLRLASFMRMLRIGSDDKIANLFYVGNMYYSFLGIHDALLSLREAINLPISGNMPAEAIEPLLVEHKPTVLMTTLSVASKLAAVMKKRGRQPMSSVRLILYGGEGLYEDQIAPLHEAFPRATLQMLAYGAMDGGTIAFQLGNLVSVQQQHERERDVYSVNWPETVVELVDDDNKPVTTPGVEGRILVTNLVHRLMPFVRYPVGDRASWVDPKRGLFRLLGRDKSVGVRLSGNSMTYIDIRRAVTTALRCAELGHQLEGLQVVIERPEAVDRMRLRVAGDFGGVSPHVAMAAIHAAVITLNPPFEMHLREGLVGPIVVEFCNTAELECSPLSGKVIEVLDRRLLAH</sequence>
<dbReference type="PANTHER" id="PTHR43845">
    <property type="entry name" value="BLR5969 PROTEIN"/>
    <property type="match status" value="1"/>
</dbReference>
<evidence type="ECO:0000259" key="1">
    <source>
        <dbReference type="Pfam" id="PF00501"/>
    </source>
</evidence>
<dbReference type="Pfam" id="PF00501">
    <property type="entry name" value="AMP-binding"/>
    <property type="match status" value="1"/>
</dbReference>
<proteinExistence type="predicted"/>
<dbReference type="OrthoDB" id="5360374at2759"/>
<dbReference type="Gene3D" id="3.40.50.12780">
    <property type="entry name" value="N-terminal domain of ligase-like"/>
    <property type="match status" value="1"/>
</dbReference>
<accession>A0A6P8AT96</accession>
<keyword evidence="2" id="KW-1185">Reference proteome</keyword>
<reference evidence="3" key="2">
    <citation type="submission" date="2019-10" db="EMBL/GenBank/DDBJ databases">
        <authorList>
            <consortium name="NCBI Genome Project"/>
        </authorList>
    </citation>
    <scope>NUCLEOTIDE SEQUENCE</scope>
    <source>
        <strain evidence="3">NI907</strain>
    </source>
</reference>
<dbReference type="InterPro" id="IPR000873">
    <property type="entry name" value="AMP-dep_synth/lig_dom"/>
</dbReference>
<dbReference type="Proteomes" id="UP000515153">
    <property type="component" value="Unplaced"/>
</dbReference>